<dbReference type="Proteomes" id="UP000236291">
    <property type="component" value="Unassembled WGS sequence"/>
</dbReference>
<dbReference type="EMBL" id="ASHM01051029">
    <property type="protein sequence ID" value="PNX86375.1"/>
    <property type="molecule type" value="Genomic_DNA"/>
</dbReference>
<evidence type="ECO:0000313" key="1">
    <source>
        <dbReference type="EMBL" id="PNX86375.1"/>
    </source>
</evidence>
<evidence type="ECO:0000313" key="2">
    <source>
        <dbReference type="Proteomes" id="UP000236291"/>
    </source>
</evidence>
<proteinExistence type="predicted"/>
<organism evidence="1 2">
    <name type="scientific">Trifolium pratense</name>
    <name type="common">Red clover</name>
    <dbReference type="NCBI Taxonomy" id="57577"/>
    <lineage>
        <taxon>Eukaryota</taxon>
        <taxon>Viridiplantae</taxon>
        <taxon>Streptophyta</taxon>
        <taxon>Embryophyta</taxon>
        <taxon>Tracheophyta</taxon>
        <taxon>Spermatophyta</taxon>
        <taxon>Magnoliopsida</taxon>
        <taxon>eudicotyledons</taxon>
        <taxon>Gunneridae</taxon>
        <taxon>Pentapetalae</taxon>
        <taxon>rosids</taxon>
        <taxon>fabids</taxon>
        <taxon>Fabales</taxon>
        <taxon>Fabaceae</taxon>
        <taxon>Papilionoideae</taxon>
        <taxon>50 kb inversion clade</taxon>
        <taxon>NPAAA clade</taxon>
        <taxon>Hologalegina</taxon>
        <taxon>IRL clade</taxon>
        <taxon>Trifolieae</taxon>
        <taxon>Trifolium</taxon>
    </lineage>
</organism>
<gene>
    <name evidence="1" type="ORF">L195_g042453</name>
</gene>
<protein>
    <submittedName>
        <fullName evidence="1">Uncharacterized protein</fullName>
    </submittedName>
</protein>
<reference evidence="1 2" key="2">
    <citation type="journal article" date="2017" name="Front. Plant Sci.">
        <title>Gene Classification and Mining of Molecular Markers Useful in Red Clover (Trifolium pratense) Breeding.</title>
        <authorList>
            <person name="Istvanek J."/>
            <person name="Dluhosova J."/>
            <person name="Dluhos P."/>
            <person name="Patkova L."/>
            <person name="Nedelnik J."/>
            <person name="Repkova J."/>
        </authorList>
    </citation>
    <scope>NUCLEOTIDE SEQUENCE [LARGE SCALE GENOMIC DNA]</scope>
    <source>
        <strain evidence="2">cv. Tatra</strain>
        <tissue evidence="1">Young leaves</tissue>
    </source>
</reference>
<name>A0A2K3M6H5_TRIPR</name>
<reference evidence="1 2" key="1">
    <citation type="journal article" date="2014" name="Am. J. Bot.">
        <title>Genome assembly and annotation for red clover (Trifolium pratense; Fabaceae).</title>
        <authorList>
            <person name="Istvanek J."/>
            <person name="Jaros M."/>
            <person name="Krenek A."/>
            <person name="Repkova J."/>
        </authorList>
    </citation>
    <scope>NUCLEOTIDE SEQUENCE [LARGE SCALE GENOMIC DNA]</scope>
    <source>
        <strain evidence="2">cv. Tatra</strain>
        <tissue evidence="1">Young leaves</tissue>
    </source>
</reference>
<sequence length="70" mass="8070">MKGVGVDDRRLNDALAFIKEVRIHIELVSSMDSGDAYILHDYTLQVWFHPWTLAAVEFGMDAHIHLGFHY</sequence>
<dbReference type="AlphaFoldDB" id="A0A2K3M6H5"/>
<comment type="caution">
    <text evidence="1">The sequence shown here is derived from an EMBL/GenBank/DDBJ whole genome shotgun (WGS) entry which is preliminary data.</text>
</comment>
<accession>A0A2K3M6H5</accession>